<comment type="caution">
    <text evidence="6">The sequence shown here is derived from an EMBL/GenBank/DDBJ whole genome shotgun (WGS) entry which is preliminary data.</text>
</comment>
<dbReference type="Gene3D" id="3.40.1360.10">
    <property type="match status" value="1"/>
</dbReference>
<dbReference type="Gene3D" id="3.40.50.300">
    <property type="entry name" value="P-loop containing nucleotide triphosphate hydrolases"/>
    <property type="match status" value="1"/>
</dbReference>
<dbReference type="EMBL" id="MFYX01000055">
    <property type="protein sequence ID" value="OGK05516.1"/>
    <property type="molecule type" value="Genomic_DNA"/>
</dbReference>
<proteinExistence type="predicted"/>
<dbReference type="Pfam" id="PF08706">
    <property type="entry name" value="D5_N"/>
    <property type="match status" value="1"/>
</dbReference>
<dbReference type="Pfam" id="PF19263">
    <property type="entry name" value="DUF5906"/>
    <property type="match status" value="1"/>
</dbReference>
<evidence type="ECO:0000313" key="7">
    <source>
        <dbReference type="Proteomes" id="UP000179243"/>
    </source>
</evidence>
<feature type="domain" description="SF3 helicase" evidence="5">
    <location>
        <begin position="461"/>
        <end position="615"/>
    </location>
</feature>
<gene>
    <name evidence="6" type="ORF">A2519_05355</name>
</gene>
<name>A0A1F7FGC5_UNCRA</name>
<keyword evidence="3" id="KW-0067">ATP-binding</keyword>
<dbReference type="SUPFAM" id="SSF46785">
    <property type="entry name" value="Winged helix' DNA-binding domain"/>
    <property type="match status" value="1"/>
</dbReference>
<dbReference type="InterPro" id="IPR014818">
    <property type="entry name" value="Phage/plasmid_primase_P4_C"/>
</dbReference>
<keyword evidence="1" id="KW-0547">Nucleotide-binding</keyword>
<protein>
    <recommendedName>
        <fullName evidence="5">SF3 helicase domain-containing protein</fullName>
    </recommendedName>
</protein>
<evidence type="ECO:0000256" key="1">
    <source>
        <dbReference type="ARBA" id="ARBA00022741"/>
    </source>
</evidence>
<dbReference type="SUPFAM" id="SSF52540">
    <property type="entry name" value="P-loop containing nucleoside triphosphate hydrolases"/>
    <property type="match status" value="1"/>
</dbReference>
<dbReference type="SUPFAM" id="SSF56731">
    <property type="entry name" value="DNA primase core"/>
    <property type="match status" value="1"/>
</dbReference>
<dbReference type="InterPro" id="IPR006500">
    <property type="entry name" value="Helicase_put_C_phage/plasmid"/>
</dbReference>
<dbReference type="PROSITE" id="PS51206">
    <property type="entry name" value="SF3_HELICASE_1"/>
    <property type="match status" value="1"/>
</dbReference>
<dbReference type="GO" id="GO:0006355">
    <property type="term" value="P:regulation of DNA-templated transcription"/>
    <property type="evidence" value="ECO:0007669"/>
    <property type="project" value="InterPro"/>
</dbReference>
<keyword evidence="2" id="KW-0378">Hydrolase</keyword>
<evidence type="ECO:0000256" key="3">
    <source>
        <dbReference type="ARBA" id="ARBA00022840"/>
    </source>
</evidence>
<dbReference type="InterPro" id="IPR036390">
    <property type="entry name" value="WH_DNA-bd_sf"/>
</dbReference>
<dbReference type="Pfam" id="PF02257">
    <property type="entry name" value="RFX_DNA_binding"/>
    <property type="match status" value="1"/>
</dbReference>
<evidence type="ECO:0000256" key="2">
    <source>
        <dbReference type="ARBA" id="ARBA00022801"/>
    </source>
</evidence>
<dbReference type="InterPro" id="IPR036388">
    <property type="entry name" value="WH-like_DNA-bd_sf"/>
</dbReference>
<reference evidence="6 7" key="1">
    <citation type="journal article" date="2016" name="Nat. Commun.">
        <title>Thousands of microbial genomes shed light on interconnected biogeochemical processes in an aquifer system.</title>
        <authorList>
            <person name="Anantharaman K."/>
            <person name="Brown C.T."/>
            <person name="Hug L.A."/>
            <person name="Sharon I."/>
            <person name="Castelle C.J."/>
            <person name="Probst A.J."/>
            <person name="Thomas B.C."/>
            <person name="Singh A."/>
            <person name="Wilkins M.J."/>
            <person name="Karaoz U."/>
            <person name="Brodie E.L."/>
            <person name="Williams K.H."/>
            <person name="Hubbard S.S."/>
            <person name="Banfield J.F."/>
        </authorList>
    </citation>
    <scope>NUCLEOTIDE SEQUENCE [LARGE SCALE GENOMIC DNA]</scope>
</reference>
<dbReference type="Proteomes" id="UP000179243">
    <property type="component" value="Unassembled WGS sequence"/>
</dbReference>
<sequence>MDLLNIADVSAGELDKAKIAYKKLTNRPVATSPVAAAPGPATNQKEKKTAVPQNPSINEGFVAELLNNEEKVKYLYNKRHITKEIIIKYGLGFSFQWDGFTFPMYNQKGELVNIKVYRPWMPKAKKWRCMFKDNPVAPSPLSSLTAQKIYLHEGEPDAYCSLAFGINGFTTGAAGGMKHIKEQFGNQFEKIFKGKEIIIVPDRDKTGIAAGMAAAASLHLIANLVKIINLDKSEKNPDGLDPTLLNDKGKRVEKDFTDFLQKNGMDETAKSKFLDLENITELWNPPSDCNEKEAKKKKLLPVEIAEDYLKARAYNIEDNYYLRYYNYHFVFFDGKVYQVLDDTDVEKDIYQFLQTYIQYRAYARPQIVKAIIENISALAYIPHNVEQPAWISDNKIAGQFVVVENGIVNITALIGKKREDEILLRHTRYFFSTVKLPFEYIPAATCPKFKEFIEKVLPDPKVRQLVLEFVASLFIPEFPHEHFLILIGEGANGKSVFLNITIALIGKDNVSSVPLESFSQTHTLANTLGKLANIAFEMGYIDKGIEGILKAYVSREPIMINQKYKPVYSARPTARLIFATNNAPQFSDRSSGIGRRLLMAEFNQTIPDEEQDKLLAEKIIKSELPGIFNLLMENLAAVLKRGRFEEPDACKKAKEALRTENDPVRLFLSTECEFDKDSLTNCSGLYASYVTYAQKTKQEIVKSTVFGKTLHKTFPFIERIQRREGDSSKWYYKGIKIIGDSQLCGTTYSFPEKVVTDVTNELDKIKNVYYALRKDT</sequence>
<accession>A0A1F7FGC5</accession>
<dbReference type="InterPro" id="IPR014015">
    <property type="entry name" value="Helicase_SF3_DNA-vir"/>
</dbReference>
<evidence type="ECO:0000259" key="5">
    <source>
        <dbReference type="PROSITE" id="PS51206"/>
    </source>
</evidence>
<dbReference type="PANTHER" id="PTHR35372:SF2">
    <property type="entry name" value="SF3 HELICASE DOMAIN-CONTAINING PROTEIN"/>
    <property type="match status" value="1"/>
</dbReference>
<dbReference type="GO" id="GO:0005524">
    <property type="term" value="F:ATP binding"/>
    <property type="evidence" value="ECO:0007669"/>
    <property type="project" value="UniProtKB-KW"/>
</dbReference>
<dbReference type="InterPro" id="IPR034154">
    <property type="entry name" value="TOPRIM_DnaG/twinkle"/>
</dbReference>
<dbReference type="AlphaFoldDB" id="A0A1F7FGC5"/>
<evidence type="ECO:0000313" key="6">
    <source>
        <dbReference type="EMBL" id="OGK05516.1"/>
    </source>
</evidence>
<dbReference type="GO" id="GO:0003677">
    <property type="term" value="F:DNA binding"/>
    <property type="evidence" value="ECO:0007669"/>
    <property type="project" value="InterPro"/>
</dbReference>
<dbReference type="CDD" id="cd01029">
    <property type="entry name" value="TOPRIM_primases"/>
    <property type="match status" value="1"/>
</dbReference>
<dbReference type="NCBIfam" id="TIGR01613">
    <property type="entry name" value="primase_Cterm"/>
    <property type="match status" value="1"/>
</dbReference>
<dbReference type="Gene3D" id="1.10.10.10">
    <property type="entry name" value="Winged helix-like DNA-binding domain superfamily/Winged helix DNA-binding domain"/>
    <property type="match status" value="1"/>
</dbReference>
<dbReference type="InterPro" id="IPR051620">
    <property type="entry name" value="ORF904-like_C"/>
</dbReference>
<dbReference type="PANTHER" id="PTHR35372">
    <property type="entry name" value="ATP BINDING PROTEIN-RELATED"/>
    <property type="match status" value="1"/>
</dbReference>
<dbReference type="GO" id="GO:0016787">
    <property type="term" value="F:hydrolase activity"/>
    <property type="evidence" value="ECO:0007669"/>
    <property type="project" value="UniProtKB-KW"/>
</dbReference>
<dbReference type="InterPro" id="IPR045455">
    <property type="entry name" value="NrS-1_pol-like_helicase"/>
</dbReference>
<evidence type="ECO:0000256" key="4">
    <source>
        <dbReference type="SAM" id="MobiDB-lite"/>
    </source>
</evidence>
<dbReference type="InterPro" id="IPR027417">
    <property type="entry name" value="P-loop_NTPase"/>
</dbReference>
<feature type="region of interest" description="Disordered" evidence="4">
    <location>
        <begin position="32"/>
        <end position="53"/>
    </location>
</feature>
<dbReference type="InterPro" id="IPR003150">
    <property type="entry name" value="DNA-bd_RFX"/>
</dbReference>
<organism evidence="6 7">
    <name type="scientific">Candidatus Raymondbacteria bacterium RIFOXYD12_FULL_49_13</name>
    <dbReference type="NCBI Taxonomy" id="1817890"/>
    <lineage>
        <taxon>Bacteria</taxon>
        <taxon>Raymondiibacteriota</taxon>
    </lineage>
</organism>